<evidence type="ECO:0000313" key="1">
    <source>
        <dbReference type="EMBL" id="KAJ8393008.1"/>
    </source>
</evidence>
<protein>
    <submittedName>
        <fullName evidence="1">Uncharacterized protein</fullName>
    </submittedName>
</protein>
<comment type="caution">
    <text evidence="1">The sequence shown here is derived from an EMBL/GenBank/DDBJ whole genome shotgun (WGS) entry which is preliminary data.</text>
</comment>
<dbReference type="EMBL" id="JAINUG010000141">
    <property type="protein sequence ID" value="KAJ8393008.1"/>
    <property type="molecule type" value="Genomic_DNA"/>
</dbReference>
<dbReference type="AlphaFoldDB" id="A0AAD7RZ48"/>
<keyword evidence="2" id="KW-1185">Reference proteome</keyword>
<sequence>MTSMWSGGGSTEVFTEAAEREKDWSGTVWQSWLSTDTGLKPLQDEILVYFKDDIWERFQRTMRTLLAIDRW</sequence>
<reference evidence="1" key="1">
    <citation type="journal article" date="2023" name="Science">
        <title>Genome structures resolve the early diversification of teleost fishes.</title>
        <authorList>
            <person name="Parey E."/>
            <person name="Louis A."/>
            <person name="Montfort J."/>
            <person name="Bouchez O."/>
            <person name="Roques C."/>
            <person name="Iampietro C."/>
            <person name="Lluch J."/>
            <person name="Castinel A."/>
            <person name="Donnadieu C."/>
            <person name="Desvignes T."/>
            <person name="Floi Bucao C."/>
            <person name="Jouanno E."/>
            <person name="Wen M."/>
            <person name="Mejri S."/>
            <person name="Dirks R."/>
            <person name="Jansen H."/>
            <person name="Henkel C."/>
            <person name="Chen W.J."/>
            <person name="Zahm M."/>
            <person name="Cabau C."/>
            <person name="Klopp C."/>
            <person name="Thompson A.W."/>
            <person name="Robinson-Rechavi M."/>
            <person name="Braasch I."/>
            <person name="Lecointre G."/>
            <person name="Bobe J."/>
            <person name="Postlethwait J.H."/>
            <person name="Berthelot C."/>
            <person name="Roest Crollius H."/>
            <person name="Guiguen Y."/>
        </authorList>
    </citation>
    <scope>NUCLEOTIDE SEQUENCE</scope>
    <source>
        <strain evidence="1">NC1722</strain>
    </source>
</reference>
<organism evidence="1 2">
    <name type="scientific">Aldrovandia affinis</name>
    <dbReference type="NCBI Taxonomy" id="143900"/>
    <lineage>
        <taxon>Eukaryota</taxon>
        <taxon>Metazoa</taxon>
        <taxon>Chordata</taxon>
        <taxon>Craniata</taxon>
        <taxon>Vertebrata</taxon>
        <taxon>Euteleostomi</taxon>
        <taxon>Actinopterygii</taxon>
        <taxon>Neopterygii</taxon>
        <taxon>Teleostei</taxon>
        <taxon>Notacanthiformes</taxon>
        <taxon>Halosauridae</taxon>
        <taxon>Aldrovandia</taxon>
    </lineage>
</organism>
<accession>A0AAD7RZ48</accession>
<evidence type="ECO:0000313" key="2">
    <source>
        <dbReference type="Proteomes" id="UP001221898"/>
    </source>
</evidence>
<name>A0AAD7RZ48_9TELE</name>
<gene>
    <name evidence="1" type="ORF">AAFF_G00069120</name>
</gene>
<proteinExistence type="predicted"/>
<dbReference type="Proteomes" id="UP001221898">
    <property type="component" value="Unassembled WGS sequence"/>
</dbReference>